<gene>
    <name evidence="1" type="ORF">Tci_663850</name>
</gene>
<dbReference type="AlphaFoldDB" id="A0A699KFS5"/>
<evidence type="ECO:0000313" key="1">
    <source>
        <dbReference type="EMBL" id="GFA91878.1"/>
    </source>
</evidence>
<dbReference type="EMBL" id="BKCJ010514088">
    <property type="protein sequence ID" value="GFA91878.1"/>
    <property type="molecule type" value="Genomic_DNA"/>
</dbReference>
<name>A0A699KFS5_TANCI</name>
<protein>
    <submittedName>
        <fullName evidence="1">Zf-CCHC domain-containing protein/UBN2 domain-containing protein</fullName>
    </submittedName>
</protein>
<sequence>MCKYRAKVTKIEESKDLISLSLDELIGNLKVHEIIIKKDSEIVKAKVERKFIDLKDKKESSDEVCSTSGSEDEEYTMAVRDFKKFFKKKRCSDPNHLIRECLKPLKDKNQRAFVGGSWSDSDEEDDEKVKDETCLVTHASSEICLGA</sequence>
<accession>A0A699KFS5</accession>
<comment type="caution">
    <text evidence="1">The sequence shown here is derived from an EMBL/GenBank/DDBJ whole genome shotgun (WGS) entry which is preliminary data.</text>
</comment>
<reference evidence="1" key="1">
    <citation type="journal article" date="2019" name="Sci. Rep.">
        <title>Draft genome of Tanacetum cinerariifolium, the natural source of mosquito coil.</title>
        <authorList>
            <person name="Yamashiro T."/>
            <person name="Shiraishi A."/>
            <person name="Satake H."/>
            <person name="Nakayama K."/>
        </authorList>
    </citation>
    <scope>NUCLEOTIDE SEQUENCE</scope>
</reference>
<proteinExistence type="predicted"/>
<organism evidence="1">
    <name type="scientific">Tanacetum cinerariifolium</name>
    <name type="common">Dalmatian daisy</name>
    <name type="synonym">Chrysanthemum cinerariifolium</name>
    <dbReference type="NCBI Taxonomy" id="118510"/>
    <lineage>
        <taxon>Eukaryota</taxon>
        <taxon>Viridiplantae</taxon>
        <taxon>Streptophyta</taxon>
        <taxon>Embryophyta</taxon>
        <taxon>Tracheophyta</taxon>
        <taxon>Spermatophyta</taxon>
        <taxon>Magnoliopsida</taxon>
        <taxon>eudicotyledons</taxon>
        <taxon>Gunneridae</taxon>
        <taxon>Pentapetalae</taxon>
        <taxon>asterids</taxon>
        <taxon>campanulids</taxon>
        <taxon>Asterales</taxon>
        <taxon>Asteraceae</taxon>
        <taxon>Asteroideae</taxon>
        <taxon>Anthemideae</taxon>
        <taxon>Anthemidinae</taxon>
        <taxon>Tanacetum</taxon>
    </lineage>
</organism>